<feature type="domain" description="HTH luxR-type" evidence="6">
    <location>
        <begin position="1044"/>
        <end position="1109"/>
    </location>
</feature>
<dbReference type="SUPFAM" id="SSF46894">
    <property type="entry name" value="C-terminal effector domain of the bipartite response regulators"/>
    <property type="match status" value="1"/>
</dbReference>
<dbReference type="PROSITE" id="PS50125">
    <property type="entry name" value="GUANYLATE_CYCLASE_2"/>
    <property type="match status" value="1"/>
</dbReference>
<dbReference type="SMART" id="SM00421">
    <property type="entry name" value="HTH_LUXR"/>
    <property type="match status" value="1"/>
</dbReference>
<evidence type="ECO:0000256" key="3">
    <source>
        <dbReference type="ARBA" id="ARBA00023163"/>
    </source>
</evidence>
<accession>A0A7I7YI27</accession>
<dbReference type="InterPro" id="IPR001054">
    <property type="entry name" value="A/G_cyclase"/>
</dbReference>
<evidence type="ECO:0000256" key="5">
    <source>
        <dbReference type="SAM" id="MobiDB-lite"/>
    </source>
</evidence>
<evidence type="ECO:0000259" key="7">
    <source>
        <dbReference type="PROSITE" id="PS50125"/>
    </source>
</evidence>
<dbReference type="InterPro" id="IPR016032">
    <property type="entry name" value="Sig_transdc_resp-reg_C-effctor"/>
</dbReference>
<keyword evidence="2" id="KW-0238">DNA-binding</keyword>
<dbReference type="PRINTS" id="PR00364">
    <property type="entry name" value="DISEASERSIST"/>
</dbReference>
<dbReference type="Gene3D" id="3.40.50.300">
    <property type="entry name" value="P-loop containing nucleotide triphosphate hydrolases"/>
    <property type="match status" value="1"/>
</dbReference>
<dbReference type="InterPro" id="IPR027417">
    <property type="entry name" value="P-loop_NTPase"/>
</dbReference>
<dbReference type="CDD" id="cd06170">
    <property type="entry name" value="LuxR_C_like"/>
    <property type="match status" value="1"/>
</dbReference>
<dbReference type="Gene3D" id="3.30.70.1230">
    <property type="entry name" value="Nucleotide cyclase"/>
    <property type="match status" value="2"/>
</dbReference>
<evidence type="ECO:0000256" key="4">
    <source>
        <dbReference type="SAM" id="Coils"/>
    </source>
</evidence>
<dbReference type="GO" id="GO:0003677">
    <property type="term" value="F:DNA binding"/>
    <property type="evidence" value="ECO:0007669"/>
    <property type="project" value="UniProtKB-KW"/>
</dbReference>
<dbReference type="Pfam" id="PF25872">
    <property type="entry name" value="HTH_77"/>
    <property type="match status" value="1"/>
</dbReference>
<name>A0A7I7YI27_9MYCO</name>
<dbReference type="CDD" id="cd07302">
    <property type="entry name" value="CHD"/>
    <property type="match status" value="1"/>
</dbReference>
<evidence type="ECO:0000256" key="2">
    <source>
        <dbReference type="ARBA" id="ARBA00023125"/>
    </source>
</evidence>
<dbReference type="SUPFAM" id="SSF55073">
    <property type="entry name" value="Nucleotide cyclase"/>
    <property type="match status" value="1"/>
</dbReference>
<proteinExistence type="predicted"/>
<keyword evidence="9" id="KW-1185">Reference proteome</keyword>
<dbReference type="GO" id="GO:0004016">
    <property type="term" value="F:adenylate cyclase activity"/>
    <property type="evidence" value="ECO:0007669"/>
    <property type="project" value="UniProtKB-ARBA"/>
</dbReference>
<dbReference type="EMBL" id="AP022613">
    <property type="protein sequence ID" value="BBZ40752.1"/>
    <property type="molecule type" value="Genomic_DNA"/>
</dbReference>
<dbReference type="PROSITE" id="PS00622">
    <property type="entry name" value="HTH_LUXR_1"/>
    <property type="match status" value="1"/>
</dbReference>
<feature type="region of interest" description="Disordered" evidence="5">
    <location>
        <begin position="1"/>
        <end position="24"/>
    </location>
</feature>
<protein>
    <submittedName>
        <fullName evidence="8">Transcriptional regulator</fullName>
    </submittedName>
</protein>
<dbReference type="FunFam" id="3.40.50.300:FF:001702">
    <property type="entry name" value="Transcriptional regulator, LuxR family"/>
    <property type="match status" value="1"/>
</dbReference>
<dbReference type="GO" id="GO:0035556">
    <property type="term" value="P:intracellular signal transduction"/>
    <property type="evidence" value="ECO:0007669"/>
    <property type="project" value="InterPro"/>
</dbReference>
<evidence type="ECO:0000313" key="8">
    <source>
        <dbReference type="EMBL" id="BBZ40752.1"/>
    </source>
</evidence>
<dbReference type="AlphaFoldDB" id="A0A7I7YI27"/>
<evidence type="ECO:0000259" key="6">
    <source>
        <dbReference type="PROSITE" id="PS50043"/>
    </source>
</evidence>
<dbReference type="InterPro" id="IPR036388">
    <property type="entry name" value="WH-like_DNA-bd_sf"/>
</dbReference>
<dbReference type="GO" id="GO:0009190">
    <property type="term" value="P:cyclic nucleotide biosynthetic process"/>
    <property type="evidence" value="ECO:0007669"/>
    <property type="project" value="InterPro"/>
</dbReference>
<reference evidence="8 9" key="1">
    <citation type="journal article" date="2019" name="Emerg. Microbes Infect.">
        <title>Comprehensive subspecies identification of 175 nontuberculous mycobacteria species based on 7547 genomic profiles.</title>
        <authorList>
            <person name="Matsumoto Y."/>
            <person name="Kinjo T."/>
            <person name="Motooka D."/>
            <person name="Nabeya D."/>
            <person name="Jung N."/>
            <person name="Uechi K."/>
            <person name="Horii T."/>
            <person name="Iida T."/>
            <person name="Fujita J."/>
            <person name="Nakamura S."/>
        </authorList>
    </citation>
    <scope>NUCLEOTIDE SEQUENCE [LARGE SCALE GENOMIC DNA]</scope>
    <source>
        <strain evidence="8 9">JCM 14738</strain>
    </source>
</reference>
<dbReference type="PANTHER" id="PTHR47691">
    <property type="entry name" value="REGULATOR-RELATED"/>
    <property type="match status" value="1"/>
</dbReference>
<dbReference type="InterPro" id="IPR000792">
    <property type="entry name" value="Tscrpt_reg_LuxR_C"/>
</dbReference>
<dbReference type="InterPro" id="IPR011990">
    <property type="entry name" value="TPR-like_helical_dom_sf"/>
</dbReference>
<keyword evidence="3" id="KW-0804">Transcription</keyword>
<keyword evidence="4" id="KW-0175">Coiled coil</keyword>
<organism evidence="8 9">
    <name type="scientific">Mycobacterium conspicuum</name>
    <dbReference type="NCBI Taxonomy" id="44010"/>
    <lineage>
        <taxon>Bacteria</taxon>
        <taxon>Bacillati</taxon>
        <taxon>Actinomycetota</taxon>
        <taxon>Actinomycetes</taxon>
        <taxon>Mycobacteriales</taxon>
        <taxon>Mycobacteriaceae</taxon>
        <taxon>Mycobacterium</taxon>
    </lineage>
</organism>
<dbReference type="Gene3D" id="1.10.10.10">
    <property type="entry name" value="Winged helix-like DNA-binding domain superfamily/Winged helix DNA-binding domain"/>
    <property type="match status" value="1"/>
</dbReference>
<sequence>MLANMSEIDPRALSESDWSDAGMSRPLPTGTVTLLLADVEGSTLLWQSRPEEMTAAIASLDRTLADLVSDHRGVRPVEQGEGDSFVIAFDRATDAAACALALQRAPLAPLRLRIGVHTGEVQLRDENNYIGPTINRAARLRELAHGGQTVLSGTTSDLIADALPDEAWLTELGTHALRDLPRPERVAQLCHPDLCNEFAPLRKAVTLEGSVAQHLPVHLTSFVGRDTELAEVRAVLADNRLVTLVGAGGVGKTRLAVQVAAAAAGGYADGAWYVDLAPITDPDLVPTTAARALGLPEQPGRSAVTSLLQFAGGRNMLVLLDNCEHLLDASAALITALLAGCPRLTVLATSREPIGLAGEATWRVPSLSLADDAVQLFGDRAGHGRPGFSINDDNTNTVAEICRRLDGMPLAIELAAARVRALSPNEILAGLQDRFRLLTGGSRTAVRRQQTLQASVDWSHALLTEPERILFRRLAVFVGGFDLAACQTVVCDDQLARHQVLDLLALLVDKSLVIAETAGASTRYLLLETMRQYAQEKLTESPEAVVIRDRHRDHYTAMAAALDDPTISDMGQLLDQAEAEIDNLRAAFAWSRERSDTDKALRLAATQRLWLTRGLLREGSSWLGLALADAEAPDAGATPAALAQALADKAFIDNMRNPDSIPQAQRALTIARELGDPALLARALAACGRVTGWKGDLAWPYLAEAADLARAMGDRWRLSQTLYGQAFTAMVGTGDIETVLTAGTEGRELAETINDQLYVWGCRWCLNGAQWVLGDVAGAEAAQRALMSEADAAHTLIWQVSARGSLCLVLAHCGQGDAGCALALEALDGAAQIGPYMQGVLYAALALGHLAAGDVDAAAAASETSRRLLGAMLPELATTTAKPAAQVALARGHLAEARRQADQDVAVAKGWFTVQALATRARVALAQNETGQAERDAHDALKRAAQTRAHLFVPDLLECLAGLARGAGDHLEAARLYGAAHAIRQCIGAVRFRVYDAEYTASLEATRNALGKTEFDTAWEAGAALSTDAAITYAQRGRGERKRPPSGWASLTPTELDVVRLVGEGLGNKDIGTRLFISPRTVQTHLTHIYAKLGLTSRLQLAQEAVRRD</sequence>
<dbReference type="Pfam" id="PF00196">
    <property type="entry name" value="GerE"/>
    <property type="match status" value="1"/>
</dbReference>
<dbReference type="SMART" id="SM00044">
    <property type="entry name" value="CYCc"/>
    <property type="match status" value="1"/>
</dbReference>
<dbReference type="Proteomes" id="UP000467385">
    <property type="component" value="Chromosome"/>
</dbReference>
<keyword evidence="1" id="KW-0805">Transcription regulation</keyword>
<dbReference type="InterPro" id="IPR058852">
    <property type="entry name" value="HTH_77"/>
</dbReference>
<dbReference type="Gene3D" id="1.25.40.10">
    <property type="entry name" value="Tetratricopeptide repeat domain"/>
    <property type="match status" value="1"/>
</dbReference>
<feature type="domain" description="Guanylate cyclase" evidence="7">
    <location>
        <begin position="33"/>
        <end position="141"/>
    </location>
</feature>
<gene>
    <name evidence="8" type="ORF">MCNS_38150</name>
</gene>
<dbReference type="PROSITE" id="PS50043">
    <property type="entry name" value="HTH_LUXR_2"/>
    <property type="match status" value="1"/>
</dbReference>
<dbReference type="PANTHER" id="PTHR47691:SF3">
    <property type="entry name" value="HTH-TYPE TRANSCRIPTIONAL REGULATOR RV0890C-RELATED"/>
    <property type="match status" value="1"/>
</dbReference>
<dbReference type="SUPFAM" id="SSF52540">
    <property type="entry name" value="P-loop containing nucleoside triphosphate hydrolases"/>
    <property type="match status" value="1"/>
</dbReference>
<feature type="coiled-coil region" evidence="4">
    <location>
        <begin position="567"/>
        <end position="594"/>
    </location>
</feature>
<dbReference type="GO" id="GO:0006355">
    <property type="term" value="P:regulation of DNA-templated transcription"/>
    <property type="evidence" value="ECO:0007669"/>
    <property type="project" value="InterPro"/>
</dbReference>
<evidence type="ECO:0000256" key="1">
    <source>
        <dbReference type="ARBA" id="ARBA00023015"/>
    </source>
</evidence>
<evidence type="ECO:0000313" key="9">
    <source>
        <dbReference type="Proteomes" id="UP000467385"/>
    </source>
</evidence>
<dbReference type="FunFam" id="1.10.10.10:FF:000553">
    <property type="entry name" value="Transcriptional regulator, LuxR family"/>
    <property type="match status" value="1"/>
</dbReference>
<dbReference type="Pfam" id="PF00211">
    <property type="entry name" value="Guanylate_cyc"/>
    <property type="match status" value="1"/>
</dbReference>
<dbReference type="InterPro" id="IPR029787">
    <property type="entry name" value="Nucleotide_cyclase"/>
</dbReference>
<dbReference type="PRINTS" id="PR00038">
    <property type="entry name" value="HTHLUXR"/>
</dbReference>